<dbReference type="EMBL" id="AGNL01018765">
    <property type="protein sequence ID" value="EJK62580.1"/>
    <property type="molecule type" value="Genomic_DNA"/>
</dbReference>
<evidence type="ECO:0000313" key="3">
    <source>
        <dbReference type="Proteomes" id="UP000266841"/>
    </source>
</evidence>
<gene>
    <name evidence="2" type="ORF">THAOC_16800</name>
</gene>
<accession>K0SB92</accession>
<dbReference type="Proteomes" id="UP000266841">
    <property type="component" value="Unassembled WGS sequence"/>
</dbReference>
<proteinExistence type="predicted"/>
<name>K0SB92_THAOC</name>
<organism evidence="2 3">
    <name type="scientific">Thalassiosira oceanica</name>
    <name type="common">Marine diatom</name>
    <dbReference type="NCBI Taxonomy" id="159749"/>
    <lineage>
        <taxon>Eukaryota</taxon>
        <taxon>Sar</taxon>
        <taxon>Stramenopiles</taxon>
        <taxon>Ochrophyta</taxon>
        <taxon>Bacillariophyta</taxon>
        <taxon>Coscinodiscophyceae</taxon>
        <taxon>Thalassiosirophycidae</taxon>
        <taxon>Thalassiosirales</taxon>
        <taxon>Thalassiosiraceae</taxon>
        <taxon>Thalassiosira</taxon>
    </lineage>
</organism>
<dbReference type="OrthoDB" id="120976at2759"/>
<dbReference type="SUPFAM" id="SSF52047">
    <property type="entry name" value="RNI-like"/>
    <property type="match status" value="1"/>
</dbReference>
<keyword evidence="3" id="KW-1185">Reference proteome</keyword>
<keyword evidence="1" id="KW-0732">Signal</keyword>
<reference evidence="2 3" key="1">
    <citation type="journal article" date="2012" name="Genome Biol.">
        <title>Genome and low-iron response of an oceanic diatom adapted to chronic iron limitation.</title>
        <authorList>
            <person name="Lommer M."/>
            <person name="Specht M."/>
            <person name="Roy A.S."/>
            <person name="Kraemer L."/>
            <person name="Andreson R."/>
            <person name="Gutowska M.A."/>
            <person name="Wolf J."/>
            <person name="Bergner S.V."/>
            <person name="Schilhabel M.B."/>
            <person name="Klostermeier U.C."/>
            <person name="Beiko R.G."/>
            <person name="Rosenstiel P."/>
            <person name="Hippler M."/>
            <person name="Laroche J."/>
        </authorList>
    </citation>
    <scope>NUCLEOTIDE SEQUENCE [LARGE SCALE GENOMIC DNA]</scope>
    <source>
        <strain evidence="2 3">CCMP1005</strain>
    </source>
</reference>
<evidence type="ECO:0000313" key="2">
    <source>
        <dbReference type="EMBL" id="EJK62580.1"/>
    </source>
</evidence>
<dbReference type="Gene3D" id="3.80.10.10">
    <property type="entry name" value="Ribonuclease Inhibitor"/>
    <property type="match status" value="1"/>
</dbReference>
<dbReference type="AlphaFoldDB" id="K0SB92"/>
<comment type="caution">
    <text evidence="2">The sequence shown here is derived from an EMBL/GenBank/DDBJ whole genome shotgun (WGS) entry which is preliminary data.</text>
</comment>
<evidence type="ECO:0000256" key="1">
    <source>
        <dbReference type="SAM" id="SignalP"/>
    </source>
</evidence>
<sequence>MLALGLFLCLLCLSSAVCAYPKLTRPVATVDPFFSSPVPAQPAKAKPGHLQGQFQVARVRMMRVQFHDDDDECSLSTVSTYDGHYYAEEFVRIEDASDVGIITNRILMGVFSLTGVGVQTNNTHNEHPIFTVENWIRLGQAVGQSMRITEFRIYAADSNYYDPIRSTLIQDLFCDALAQNRSIQVLHTEGLEYSTGQIRIMRPFFSQSEGLTEIIFRGSDLRPGTIDELTEAIKERGGNAKTIRLIEYSSLSVANINQILAIIELAKECTHLTTLTLTHPFRSGFCLCSCRAIASFLASKNCMLKRLLLDGSRIKDDGCKVIARSLRHNRRLKWLYANDCGISDQGLASFTTAVCDTSSIESTLDSNHTLEGIIAGNFGSFKYVPATLATLLQLNKDRDKAATANLKVLRCHFSHGFDLTAAGLDAKILPYLLEWLGRLPNTYLRSECADPDDEATCRSAFFRISNTTLISAAIPAMIG</sequence>
<protein>
    <submittedName>
        <fullName evidence="2">Uncharacterized protein</fullName>
    </submittedName>
</protein>
<feature type="signal peptide" evidence="1">
    <location>
        <begin position="1"/>
        <end position="19"/>
    </location>
</feature>
<dbReference type="InterPro" id="IPR032675">
    <property type="entry name" value="LRR_dom_sf"/>
</dbReference>
<feature type="chain" id="PRO_5003840938" evidence="1">
    <location>
        <begin position="20"/>
        <end position="479"/>
    </location>
</feature>